<accession>A0A4R3VRZ0</accession>
<dbReference type="InterPro" id="IPR001647">
    <property type="entry name" value="HTH_TetR"/>
</dbReference>
<dbReference type="Proteomes" id="UP000295197">
    <property type="component" value="Unassembled WGS sequence"/>
</dbReference>
<dbReference type="AlphaFoldDB" id="A0A4R3VRZ0"/>
<sequence length="211" mass="24078">MSNPSRKAYQGKVNNKEKTMAKLLSAVGKVLEKKGYTGLTPTNIAKVANVDRKLIKLYFGSVDNLIETYIRSKDYWLLSSDNISHTLENEPPNGTQDILENLLLDQLNNFLVNNEMQKAVTWQISEKSAIMSEITRKREEISKLFFEKADKELPPHVDIRAISSILVSGIYYLVLHSKHTESTVCEIELDENGFERIRAAIKQIITWAYSK</sequence>
<dbReference type="PROSITE" id="PS50977">
    <property type="entry name" value="HTH_TETR_2"/>
    <property type="match status" value="1"/>
</dbReference>
<evidence type="ECO:0000259" key="3">
    <source>
        <dbReference type="PROSITE" id="PS50977"/>
    </source>
</evidence>
<evidence type="ECO:0000313" key="4">
    <source>
        <dbReference type="EMBL" id="TCV06607.1"/>
    </source>
</evidence>
<evidence type="ECO:0000256" key="1">
    <source>
        <dbReference type="ARBA" id="ARBA00023125"/>
    </source>
</evidence>
<dbReference type="GO" id="GO:0003677">
    <property type="term" value="F:DNA binding"/>
    <property type="evidence" value="ECO:0007669"/>
    <property type="project" value="UniProtKB-UniRule"/>
</dbReference>
<dbReference type="EMBL" id="SMBZ01000059">
    <property type="protein sequence ID" value="TCV06607.1"/>
    <property type="molecule type" value="Genomic_DNA"/>
</dbReference>
<keyword evidence="5" id="KW-1185">Reference proteome</keyword>
<protein>
    <submittedName>
        <fullName evidence="4">TetR family transcriptional regulator</fullName>
    </submittedName>
</protein>
<name>A0A4R3VRZ0_9SPHI</name>
<evidence type="ECO:0000313" key="5">
    <source>
        <dbReference type="Proteomes" id="UP000295197"/>
    </source>
</evidence>
<proteinExistence type="predicted"/>
<keyword evidence="1 2" id="KW-0238">DNA-binding</keyword>
<evidence type="ECO:0000256" key="2">
    <source>
        <dbReference type="PROSITE-ProRule" id="PRU00335"/>
    </source>
</evidence>
<dbReference type="Gene3D" id="1.10.357.10">
    <property type="entry name" value="Tetracycline Repressor, domain 2"/>
    <property type="match status" value="1"/>
</dbReference>
<feature type="DNA-binding region" description="H-T-H motif" evidence="2">
    <location>
        <begin position="40"/>
        <end position="59"/>
    </location>
</feature>
<reference evidence="4 5" key="1">
    <citation type="submission" date="2019-03" db="EMBL/GenBank/DDBJ databases">
        <title>Genomic Encyclopedia of Type Strains, Phase IV (KMG-IV): sequencing the most valuable type-strain genomes for metagenomic binning, comparative biology and taxonomic classification.</title>
        <authorList>
            <person name="Goeker M."/>
        </authorList>
    </citation>
    <scope>NUCLEOTIDE SEQUENCE [LARGE SCALE GENOMIC DNA]</scope>
    <source>
        <strain evidence="4 5">DSM 22362</strain>
    </source>
</reference>
<dbReference type="SUPFAM" id="SSF46689">
    <property type="entry name" value="Homeodomain-like"/>
    <property type="match status" value="1"/>
</dbReference>
<dbReference type="OrthoDB" id="836882at2"/>
<dbReference type="InterPro" id="IPR009057">
    <property type="entry name" value="Homeodomain-like_sf"/>
</dbReference>
<feature type="domain" description="HTH tetR-type" evidence="3">
    <location>
        <begin position="17"/>
        <end position="77"/>
    </location>
</feature>
<gene>
    <name evidence="4" type="ORF">EDC17_10595</name>
</gene>
<organism evidence="4 5">
    <name type="scientific">Sphingobacterium alimentarium</name>
    <dbReference type="NCBI Taxonomy" id="797292"/>
    <lineage>
        <taxon>Bacteria</taxon>
        <taxon>Pseudomonadati</taxon>
        <taxon>Bacteroidota</taxon>
        <taxon>Sphingobacteriia</taxon>
        <taxon>Sphingobacteriales</taxon>
        <taxon>Sphingobacteriaceae</taxon>
        <taxon>Sphingobacterium</taxon>
    </lineage>
</organism>
<comment type="caution">
    <text evidence="4">The sequence shown here is derived from an EMBL/GenBank/DDBJ whole genome shotgun (WGS) entry which is preliminary data.</text>
</comment>